<sequence length="317" mass="34878">MRNLTRLKSLQALEASARHGSFVGAATELDVTPPAVGQLVRSLEDWVGYPLFRRTRSGSERLAPVDEAREALDDIAQGLDLLESGLRKLRGRKARSVIVVTASQALVANWLLGRLQDFTTRHPNIDVRLDVSDRVIDLAQGEADIGIRCGLGDWKGVKSTYLMGEEIIAVCNRSLLPQDCHVAAGWISEQTLIHDGTPHPGGDFPSWRDWLTRAGVNQLPAESGLKINSTAAVIQAAIAARGVALVRKALVAQELENGRLVHLLPEIRWPVKWAYFVAASPKALRRYEVASFHEWLVSDSVESHRNVHQSASDKTVE</sequence>
<accession>A0AAE6BTL2</accession>
<dbReference type="InterPro" id="IPR058163">
    <property type="entry name" value="LysR-type_TF_proteobact-type"/>
</dbReference>
<dbReference type="Proteomes" id="UP000298646">
    <property type="component" value="Chromosome linear"/>
</dbReference>
<evidence type="ECO:0000259" key="5">
    <source>
        <dbReference type="PROSITE" id="PS50931"/>
    </source>
</evidence>
<dbReference type="InterPro" id="IPR005119">
    <property type="entry name" value="LysR_subst-bd"/>
</dbReference>
<dbReference type="GO" id="GO:0003700">
    <property type="term" value="F:DNA-binding transcription factor activity"/>
    <property type="evidence" value="ECO:0007669"/>
    <property type="project" value="InterPro"/>
</dbReference>
<dbReference type="SUPFAM" id="SSF53850">
    <property type="entry name" value="Periplasmic binding protein-like II"/>
    <property type="match status" value="1"/>
</dbReference>
<keyword evidence="3" id="KW-0238">DNA-binding</keyword>
<dbReference type="Pfam" id="PF00126">
    <property type="entry name" value="HTH_1"/>
    <property type="match status" value="1"/>
</dbReference>
<dbReference type="Pfam" id="PF03466">
    <property type="entry name" value="LysR_substrate"/>
    <property type="match status" value="1"/>
</dbReference>
<dbReference type="InterPro" id="IPR000847">
    <property type="entry name" value="LysR_HTH_N"/>
</dbReference>
<dbReference type="PROSITE" id="PS50931">
    <property type="entry name" value="HTH_LYSR"/>
    <property type="match status" value="1"/>
</dbReference>
<gene>
    <name evidence="6" type="ORF">CFBP6624_21585</name>
</gene>
<feature type="domain" description="HTH lysR-type" evidence="5">
    <location>
        <begin position="5"/>
        <end position="62"/>
    </location>
</feature>
<name>A0AAE6BTL2_AGRTU</name>
<dbReference type="InterPro" id="IPR036388">
    <property type="entry name" value="WH-like_DNA-bd_sf"/>
</dbReference>
<dbReference type="Gene3D" id="3.40.190.10">
    <property type="entry name" value="Periplasmic binding protein-like II"/>
    <property type="match status" value="2"/>
</dbReference>
<keyword evidence="2" id="KW-0805">Transcription regulation</keyword>
<comment type="similarity">
    <text evidence="1">Belongs to the LysR transcriptional regulatory family.</text>
</comment>
<dbReference type="AlphaFoldDB" id="A0AAE6BTL2"/>
<dbReference type="PANTHER" id="PTHR30537:SF74">
    <property type="entry name" value="HTH-TYPE TRANSCRIPTIONAL REGULATOR TRPI"/>
    <property type="match status" value="1"/>
</dbReference>
<dbReference type="SUPFAM" id="SSF46785">
    <property type="entry name" value="Winged helix' DNA-binding domain"/>
    <property type="match status" value="1"/>
</dbReference>
<evidence type="ECO:0000256" key="1">
    <source>
        <dbReference type="ARBA" id="ARBA00009437"/>
    </source>
</evidence>
<evidence type="ECO:0000256" key="4">
    <source>
        <dbReference type="ARBA" id="ARBA00023163"/>
    </source>
</evidence>
<dbReference type="Gene3D" id="1.10.10.10">
    <property type="entry name" value="Winged helix-like DNA-binding domain superfamily/Winged helix DNA-binding domain"/>
    <property type="match status" value="1"/>
</dbReference>
<dbReference type="PANTHER" id="PTHR30537">
    <property type="entry name" value="HTH-TYPE TRANSCRIPTIONAL REGULATOR"/>
    <property type="match status" value="1"/>
</dbReference>
<dbReference type="EMBL" id="CP039908">
    <property type="protein sequence ID" value="QCM02743.1"/>
    <property type="molecule type" value="Genomic_DNA"/>
</dbReference>
<dbReference type="InterPro" id="IPR036390">
    <property type="entry name" value="WH_DNA-bd_sf"/>
</dbReference>
<dbReference type="GO" id="GO:0006351">
    <property type="term" value="P:DNA-templated transcription"/>
    <property type="evidence" value="ECO:0007669"/>
    <property type="project" value="TreeGrafter"/>
</dbReference>
<evidence type="ECO:0000313" key="7">
    <source>
        <dbReference type="Proteomes" id="UP000298646"/>
    </source>
</evidence>
<dbReference type="RefSeq" id="WP_137087562.1">
    <property type="nucleotide sequence ID" value="NZ_CP039908.1"/>
</dbReference>
<reference evidence="6 7" key="1">
    <citation type="submission" date="2019-04" db="EMBL/GenBank/DDBJ databases">
        <title>Complete genome sequence of Agrobacterium tumefaciens CFBP6624.</title>
        <authorList>
            <person name="Haryono M."/>
            <person name="Lin Y.-C."/>
            <person name="Lai E.-M."/>
            <person name="Kuo C.-H."/>
        </authorList>
    </citation>
    <scope>NUCLEOTIDE SEQUENCE [LARGE SCALE GENOMIC DNA]</scope>
    <source>
        <strain evidence="6 7">CFBP6624</strain>
    </source>
</reference>
<keyword evidence="4" id="KW-0804">Transcription</keyword>
<protein>
    <submittedName>
        <fullName evidence="6">LysR family transcriptional regulator</fullName>
    </submittedName>
</protein>
<evidence type="ECO:0000313" key="6">
    <source>
        <dbReference type="EMBL" id="QCM02743.1"/>
    </source>
</evidence>
<evidence type="ECO:0000256" key="2">
    <source>
        <dbReference type="ARBA" id="ARBA00023015"/>
    </source>
</evidence>
<dbReference type="CDD" id="cd08432">
    <property type="entry name" value="PBP2_GcdR_TrpI_HvrB_AmpR_like"/>
    <property type="match status" value="1"/>
</dbReference>
<dbReference type="GO" id="GO:0043565">
    <property type="term" value="F:sequence-specific DNA binding"/>
    <property type="evidence" value="ECO:0007669"/>
    <property type="project" value="TreeGrafter"/>
</dbReference>
<organism evidence="6 7">
    <name type="scientific">Agrobacterium tumefaciens</name>
    <dbReference type="NCBI Taxonomy" id="358"/>
    <lineage>
        <taxon>Bacteria</taxon>
        <taxon>Pseudomonadati</taxon>
        <taxon>Pseudomonadota</taxon>
        <taxon>Alphaproteobacteria</taxon>
        <taxon>Hyphomicrobiales</taxon>
        <taxon>Rhizobiaceae</taxon>
        <taxon>Rhizobium/Agrobacterium group</taxon>
        <taxon>Agrobacterium</taxon>
        <taxon>Agrobacterium tumefaciens complex</taxon>
    </lineage>
</organism>
<proteinExistence type="inferred from homology"/>
<evidence type="ECO:0000256" key="3">
    <source>
        <dbReference type="ARBA" id="ARBA00023125"/>
    </source>
</evidence>